<proteinExistence type="predicted"/>
<dbReference type="AlphaFoldDB" id="L0A581"/>
<dbReference type="HOGENOM" id="CLU_2117003_0_0_0"/>
<dbReference type="PATRIC" id="fig|937777.3.peg.3609"/>
<evidence type="ECO:0000313" key="2">
    <source>
        <dbReference type="Proteomes" id="UP000010467"/>
    </source>
</evidence>
<keyword evidence="2" id="KW-1185">Reference proteome</keyword>
<dbReference type="EMBL" id="CP003382">
    <property type="protein sequence ID" value="AFZ69026.1"/>
    <property type="molecule type" value="Genomic_DNA"/>
</dbReference>
<evidence type="ECO:0000313" key="1">
    <source>
        <dbReference type="EMBL" id="AFZ69026.1"/>
    </source>
</evidence>
<name>L0A581_DEIPD</name>
<dbReference type="Proteomes" id="UP000010467">
    <property type="component" value="Chromosome"/>
</dbReference>
<dbReference type="KEGG" id="dpd:Deipe_3598"/>
<sequence>MNEEQTLQLLDVVFVVYTTEDDLLDEDESPLVGVRADLDAAMKLAFERLLRDTTQEVNFTVAVLGPFADGRVNWLVETDESSMTIEAVRLSGEAIGEELMAWLMDPARFQPPQA</sequence>
<gene>
    <name evidence="1" type="ordered locus">Deipe_3598</name>
</gene>
<reference evidence="2" key="1">
    <citation type="submission" date="2012-03" db="EMBL/GenBank/DDBJ databases">
        <title>Complete sequence of chromosome of Deinococcus peraridilitoris DSM 19664.</title>
        <authorList>
            <person name="Lucas S."/>
            <person name="Copeland A."/>
            <person name="Lapidus A."/>
            <person name="Glavina del Rio T."/>
            <person name="Dalin E."/>
            <person name="Tice H."/>
            <person name="Bruce D."/>
            <person name="Goodwin L."/>
            <person name="Pitluck S."/>
            <person name="Peters L."/>
            <person name="Mikhailova N."/>
            <person name="Lu M."/>
            <person name="Kyrpides N."/>
            <person name="Mavromatis K."/>
            <person name="Ivanova N."/>
            <person name="Brettin T."/>
            <person name="Detter J.C."/>
            <person name="Han C."/>
            <person name="Larimer F."/>
            <person name="Land M."/>
            <person name="Hauser L."/>
            <person name="Markowitz V."/>
            <person name="Cheng J.-F."/>
            <person name="Hugenholtz P."/>
            <person name="Woyke T."/>
            <person name="Wu D."/>
            <person name="Pukall R."/>
            <person name="Steenblock K."/>
            <person name="Brambilla E."/>
            <person name="Klenk H.-P."/>
            <person name="Eisen J.A."/>
        </authorList>
    </citation>
    <scope>NUCLEOTIDE SEQUENCE [LARGE SCALE GENOMIC DNA]</scope>
    <source>
        <strain evidence="2">DSM 19664 / LMG 22246 / CIP 109416 / KR-200</strain>
    </source>
</reference>
<organism evidence="1 2">
    <name type="scientific">Deinococcus peraridilitoris (strain DSM 19664 / LMG 22246 / CIP 109416 / KR-200)</name>
    <dbReference type="NCBI Taxonomy" id="937777"/>
    <lineage>
        <taxon>Bacteria</taxon>
        <taxon>Thermotogati</taxon>
        <taxon>Deinococcota</taxon>
        <taxon>Deinococci</taxon>
        <taxon>Deinococcales</taxon>
        <taxon>Deinococcaceae</taxon>
        <taxon>Deinococcus</taxon>
    </lineage>
</organism>
<dbReference type="RefSeq" id="WP_015237322.1">
    <property type="nucleotide sequence ID" value="NC_019793.1"/>
</dbReference>
<accession>L0A581</accession>
<protein>
    <submittedName>
        <fullName evidence="1">Uncharacterized protein</fullName>
    </submittedName>
</protein>